<dbReference type="GO" id="GO:0045727">
    <property type="term" value="P:positive regulation of translation"/>
    <property type="evidence" value="ECO:0007669"/>
    <property type="project" value="TreeGrafter"/>
</dbReference>
<accession>A0A0T6AUD2</accession>
<dbReference type="GO" id="GO:0005829">
    <property type="term" value="C:cytosol"/>
    <property type="evidence" value="ECO:0007669"/>
    <property type="project" value="TreeGrafter"/>
</dbReference>
<comment type="caution">
    <text evidence="7">The sequence shown here is derived from an EMBL/GenBank/DDBJ whole genome shotgun (WGS) entry which is preliminary data.</text>
</comment>
<dbReference type="FunFam" id="1.10.10.10:FF:000131">
    <property type="entry name" value="la-related protein 1B isoform X2"/>
    <property type="match status" value="1"/>
</dbReference>
<feature type="compositionally biased region" description="Basic and acidic residues" evidence="5">
    <location>
        <begin position="111"/>
        <end position="138"/>
    </location>
</feature>
<dbReference type="GO" id="GO:0008187">
    <property type="term" value="F:poly-pyrimidine tract binding"/>
    <property type="evidence" value="ECO:0007669"/>
    <property type="project" value="UniProtKB-ARBA"/>
</dbReference>
<evidence type="ECO:0000256" key="2">
    <source>
        <dbReference type="ARBA" id="ARBA00072183"/>
    </source>
</evidence>
<feature type="region of interest" description="Disordered" evidence="5">
    <location>
        <begin position="167"/>
        <end position="212"/>
    </location>
</feature>
<evidence type="ECO:0000256" key="5">
    <source>
        <dbReference type="SAM" id="MobiDB-lite"/>
    </source>
</evidence>
<dbReference type="Gene3D" id="1.10.10.10">
    <property type="entry name" value="Winged helix-like DNA-binding domain superfamily/Winged helix DNA-binding domain"/>
    <property type="match status" value="1"/>
</dbReference>
<feature type="compositionally biased region" description="Polar residues" evidence="5">
    <location>
        <begin position="167"/>
        <end position="185"/>
    </location>
</feature>
<protein>
    <recommendedName>
        <fullName evidence="2">La-related protein 1</fullName>
    </recommendedName>
</protein>
<dbReference type="Proteomes" id="UP000051574">
    <property type="component" value="Unassembled WGS sequence"/>
</dbReference>
<dbReference type="PANTHER" id="PTHR22792">
    <property type="entry name" value="LUPUS LA PROTEIN-RELATED"/>
    <property type="match status" value="1"/>
</dbReference>
<dbReference type="InterPro" id="IPR036390">
    <property type="entry name" value="WH_DNA-bd_sf"/>
</dbReference>
<evidence type="ECO:0000259" key="6">
    <source>
        <dbReference type="PROSITE" id="PS50961"/>
    </source>
</evidence>
<keyword evidence="4" id="KW-0175">Coiled coil</keyword>
<feature type="domain" description="HTH La-type RNA-binding" evidence="6">
    <location>
        <begin position="399"/>
        <end position="490"/>
    </location>
</feature>
<gene>
    <name evidence="7" type="ORF">AMK59_6528</name>
</gene>
<proteinExistence type="predicted"/>
<feature type="compositionally biased region" description="Polar residues" evidence="5">
    <location>
        <begin position="48"/>
        <end position="70"/>
    </location>
</feature>
<dbReference type="InterPro" id="IPR006630">
    <property type="entry name" value="La_HTH"/>
</dbReference>
<feature type="region of interest" description="Disordered" evidence="5">
    <location>
        <begin position="1"/>
        <end position="138"/>
    </location>
</feature>
<keyword evidence="8" id="KW-1185">Reference proteome</keyword>
<dbReference type="AlphaFoldDB" id="A0A0T6AUD2"/>
<feature type="compositionally biased region" description="Pro residues" evidence="5">
    <location>
        <begin position="714"/>
        <end position="725"/>
    </location>
</feature>
<dbReference type="PANTHER" id="PTHR22792:SF132">
    <property type="entry name" value="LA-RELATED PROTEIN 1"/>
    <property type="match status" value="1"/>
</dbReference>
<organism evidence="7 8">
    <name type="scientific">Oryctes borbonicus</name>
    <dbReference type="NCBI Taxonomy" id="1629725"/>
    <lineage>
        <taxon>Eukaryota</taxon>
        <taxon>Metazoa</taxon>
        <taxon>Ecdysozoa</taxon>
        <taxon>Arthropoda</taxon>
        <taxon>Hexapoda</taxon>
        <taxon>Insecta</taxon>
        <taxon>Pterygota</taxon>
        <taxon>Neoptera</taxon>
        <taxon>Endopterygota</taxon>
        <taxon>Coleoptera</taxon>
        <taxon>Polyphaga</taxon>
        <taxon>Scarabaeiformia</taxon>
        <taxon>Scarabaeidae</taxon>
        <taxon>Dynastinae</taxon>
        <taxon>Oryctes</taxon>
    </lineage>
</organism>
<dbReference type="InterPro" id="IPR045180">
    <property type="entry name" value="La_dom_prot"/>
</dbReference>
<feature type="compositionally biased region" description="Polar residues" evidence="5">
    <location>
        <begin position="240"/>
        <end position="255"/>
    </location>
</feature>
<keyword evidence="1 3" id="KW-0694">RNA-binding</keyword>
<evidence type="ECO:0000256" key="3">
    <source>
        <dbReference type="PROSITE-ProRule" id="PRU00332"/>
    </source>
</evidence>
<sequence>MLVTLKMASHVAITQSSGTDKSQQEAAGPSYAHAVRFKPADNKENINNDEVNQVSHSPNKAKQMDSMEQSTVDDNDGTFTPVVGHSRRDRKNERSRREKVREIKVVVNGQVKDDNKEKPKDHSNRDTKTGTEKLETPNFEKTELVMEKKVFVEAPIPKVNPWQINKNAAQVVNNKDNPGHSNSNGKRVLQPQKQDAAVNGQSSSVVRAKDKRKYNHKASDFTYVCDWPILGDHSTERKANNASPVPNPQQGNSKQSSSNDDHEDSESERRKKNSKHKWVPLDIDLNKGNKRDSSPKQRSDAQSTVSEGDKDTRSESNNTNHNVGKHTRPSSAAPRGRGRNRGGRRAGYNRPANRIPSEPEYSDYSQDFMQLSKFGVNMDVVNFTPYMGTFYFNSNSYVNLDSPTLKGHIKNQIEYYFSEENLLRDFFLRRKMDADGYLPVTLIASFHRIQSLTNNISLILEAINNSDKLELASGFKVRTRHDPKRWPILEKNGDDDKPMTFEHLVPPPPLPKNFRDPHNDNLNPDVAEFIPHDMEIKNNTKKEERNLKANVIEEKKNVDDDNWKEVKRKTKEAKVKKESKEKEKFEREELEFHFDEELDLDVPTGRQNTFTTDWPEDDSDELSDHDVNKLLIVTQSSRVPKHEGYDRTGDWMTRVKMTQDLEQAINDGLYYYEEGLWNADYDRPGSGSYRTVNVISQEAFEKMAPPAPKKQNPEVPPPPPPMVVC</sequence>
<evidence type="ECO:0000313" key="7">
    <source>
        <dbReference type="EMBL" id="KRT78343.1"/>
    </source>
</evidence>
<dbReference type="Pfam" id="PF05383">
    <property type="entry name" value="La"/>
    <property type="match status" value="1"/>
</dbReference>
<evidence type="ECO:0000256" key="1">
    <source>
        <dbReference type="ARBA" id="ARBA00022884"/>
    </source>
</evidence>
<feature type="region of interest" description="Disordered" evidence="5">
    <location>
        <begin position="701"/>
        <end position="725"/>
    </location>
</feature>
<dbReference type="InterPro" id="IPR036388">
    <property type="entry name" value="WH-like_DNA-bd_sf"/>
</dbReference>
<dbReference type="SMART" id="SM00715">
    <property type="entry name" value="LA"/>
    <property type="match status" value="1"/>
</dbReference>
<dbReference type="PROSITE" id="PS50961">
    <property type="entry name" value="HTH_LA"/>
    <property type="match status" value="1"/>
</dbReference>
<reference evidence="7 8" key="1">
    <citation type="submission" date="2015-09" db="EMBL/GenBank/DDBJ databases">
        <title>Draft genome of the scarab beetle Oryctes borbonicus.</title>
        <authorList>
            <person name="Meyer J.M."/>
            <person name="Markov G.V."/>
            <person name="Baskaran P."/>
            <person name="Herrmann M."/>
            <person name="Sommer R.J."/>
            <person name="Roedelsperger C."/>
        </authorList>
    </citation>
    <scope>NUCLEOTIDE SEQUENCE [LARGE SCALE GENOMIC DNA]</scope>
    <source>
        <strain evidence="7">OB123</strain>
        <tissue evidence="7">Whole animal</tissue>
    </source>
</reference>
<dbReference type="EMBL" id="LJIG01022861">
    <property type="protein sequence ID" value="KRT78343.1"/>
    <property type="molecule type" value="Genomic_DNA"/>
</dbReference>
<dbReference type="GO" id="GO:0010494">
    <property type="term" value="C:cytoplasmic stress granule"/>
    <property type="evidence" value="ECO:0007669"/>
    <property type="project" value="TreeGrafter"/>
</dbReference>
<dbReference type="OrthoDB" id="340227at2759"/>
<dbReference type="SUPFAM" id="SSF46785">
    <property type="entry name" value="Winged helix' DNA-binding domain"/>
    <property type="match status" value="1"/>
</dbReference>
<evidence type="ECO:0000256" key="4">
    <source>
        <dbReference type="SAM" id="Coils"/>
    </source>
</evidence>
<feature type="compositionally biased region" description="Polar residues" evidence="5">
    <location>
        <begin position="12"/>
        <end position="25"/>
    </location>
</feature>
<feature type="coiled-coil region" evidence="4">
    <location>
        <begin position="537"/>
        <end position="588"/>
    </location>
</feature>
<evidence type="ECO:0000313" key="8">
    <source>
        <dbReference type="Proteomes" id="UP000051574"/>
    </source>
</evidence>
<feature type="compositionally biased region" description="Basic and acidic residues" evidence="5">
    <location>
        <begin position="90"/>
        <end position="104"/>
    </location>
</feature>
<name>A0A0T6AUD2_9SCAR</name>
<feature type="compositionally biased region" description="Basic and acidic residues" evidence="5">
    <location>
        <begin position="284"/>
        <end position="299"/>
    </location>
</feature>
<feature type="region of interest" description="Disordered" evidence="5">
    <location>
        <begin position="235"/>
        <end position="360"/>
    </location>
</feature>